<gene>
    <name evidence="1" type="ORF">HQ35_04240</name>
</gene>
<evidence type="ECO:0000313" key="2">
    <source>
        <dbReference type="Proteomes" id="UP000030125"/>
    </source>
</evidence>
<dbReference type="EMBL" id="JQJD01000025">
    <property type="protein sequence ID" value="KGN81590.1"/>
    <property type="molecule type" value="Genomic_DNA"/>
</dbReference>
<reference evidence="1 2" key="1">
    <citation type="submission" date="2014-08" db="EMBL/GenBank/DDBJ databases">
        <title>Porphyromonas cangingivalis strain:COT-109_OH1386 Genome sequencing.</title>
        <authorList>
            <person name="Wallis C."/>
            <person name="Deusch O."/>
            <person name="O'Flynn C."/>
            <person name="Davis I."/>
            <person name="Jospin G."/>
            <person name="Darling A.E."/>
            <person name="Coil D.A."/>
            <person name="Alexiev A."/>
            <person name="Horsfall A."/>
            <person name="Kirkwood N."/>
            <person name="Harris S."/>
            <person name="Eisen J.A."/>
        </authorList>
    </citation>
    <scope>NUCLEOTIDE SEQUENCE [LARGE SCALE GENOMIC DNA]</scope>
    <source>
        <strain evidence="2">COT-109 OH1386</strain>
    </source>
</reference>
<evidence type="ECO:0008006" key="3">
    <source>
        <dbReference type="Google" id="ProtNLM"/>
    </source>
</evidence>
<keyword evidence="2" id="KW-1185">Reference proteome</keyword>
<dbReference type="PROSITE" id="PS51257">
    <property type="entry name" value="PROKAR_LIPOPROTEIN"/>
    <property type="match status" value="1"/>
</dbReference>
<proteinExistence type="predicted"/>
<dbReference type="AlphaFoldDB" id="A0A0A2EVQ1"/>
<dbReference type="RefSeq" id="WP_036790673.1">
    <property type="nucleotide sequence ID" value="NZ_JQJD01000025.1"/>
</dbReference>
<dbReference type="Proteomes" id="UP000030125">
    <property type="component" value="Unassembled WGS sequence"/>
</dbReference>
<name>A0A0A2EVQ1_PORCN</name>
<evidence type="ECO:0000313" key="1">
    <source>
        <dbReference type="EMBL" id="KGN81590.1"/>
    </source>
</evidence>
<dbReference type="OrthoDB" id="2289258at2"/>
<organism evidence="1 2">
    <name type="scientific">Porphyromonas cangingivalis</name>
    <dbReference type="NCBI Taxonomy" id="36874"/>
    <lineage>
        <taxon>Bacteria</taxon>
        <taxon>Pseudomonadati</taxon>
        <taxon>Bacteroidota</taxon>
        <taxon>Bacteroidia</taxon>
        <taxon>Bacteroidales</taxon>
        <taxon>Porphyromonadaceae</taxon>
        <taxon>Porphyromonas</taxon>
    </lineage>
</organism>
<sequence length="261" mass="29875">MVRGIEKFKEYFEAFEGNYVIIGGTACEIHEENNAIAPRATKDIDIILVVEALSHEFVERFWQFIKAGNYGERNKGTDTSASSRHEYYRFKQPEEDSFPHQIELFSRRLDAFKLPEDAHLTPIPTTEDLSSLSAILMSDDYYNFTIEHSQNEDGVHIANVESLICLKCKAYTDMIARRTQGARIDSKEIAKHKKDVFRLLAMLAPADRFDAPAMIQEDLRLFIQMVHEDLPNADFMKATGLGSISSEQLLQLLNNCFLDEQ</sequence>
<comment type="caution">
    <text evidence="1">The sequence shown here is derived from an EMBL/GenBank/DDBJ whole genome shotgun (WGS) entry which is preliminary data.</text>
</comment>
<accession>A0A0A2EVQ1</accession>
<protein>
    <recommendedName>
        <fullName evidence="3">Nucleotidyl transferase AbiEii toxin, Type IV TA system</fullName>
    </recommendedName>
</protein>